<feature type="region of interest" description="Disordered" evidence="1">
    <location>
        <begin position="30"/>
        <end position="59"/>
    </location>
</feature>
<evidence type="ECO:0008006" key="4">
    <source>
        <dbReference type="Google" id="ProtNLM"/>
    </source>
</evidence>
<evidence type="ECO:0000256" key="1">
    <source>
        <dbReference type="SAM" id="MobiDB-lite"/>
    </source>
</evidence>
<dbReference type="EMBL" id="FUYF01000044">
    <property type="protein sequence ID" value="SKA97536.1"/>
    <property type="molecule type" value="Genomic_DNA"/>
</dbReference>
<gene>
    <name evidence="2" type="ORF">SAMN02745178_02806</name>
</gene>
<protein>
    <recommendedName>
        <fullName evidence="4">Lipoprotein</fullName>
    </recommendedName>
</protein>
<evidence type="ECO:0000313" key="2">
    <source>
        <dbReference type="EMBL" id="SKA97536.1"/>
    </source>
</evidence>
<dbReference type="PROSITE" id="PS51257">
    <property type="entry name" value="PROKAR_LIPOPROTEIN"/>
    <property type="match status" value="1"/>
</dbReference>
<dbReference type="GeneID" id="93339373"/>
<organism evidence="2 3">
    <name type="scientific">Gemmiger formicilis</name>
    <dbReference type="NCBI Taxonomy" id="745368"/>
    <lineage>
        <taxon>Bacteria</taxon>
        <taxon>Bacillati</taxon>
        <taxon>Bacillota</taxon>
        <taxon>Clostridia</taxon>
        <taxon>Eubacteriales</taxon>
        <taxon>Gemmiger</taxon>
    </lineage>
</organism>
<dbReference type="RefSeq" id="WP_143402789.1">
    <property type="nucleotide sequence ID" value="NZ_FUYF01000044.1"/>
</dbReference>
<proteinExistence type="predicted"/>
<feature type="compositionally biased region" description="Low complexity" evidence="1">
    <location>
        <begin position="30"/>
        <end position="45"/>
    </location>
</feature>
<reference evidence="2 3" key="1">
    <citation type="submission" date="2017-02" db="EMBL/GenBank/DDBJ databases">
        <authorList>
            <person name="Peterson S.W."/>
        </authorList>
    </citation>
    <scope>NUCLEOTIDE SEQUENCE [LARGE SCALE GENOMIC DNA]</scope>
    <source>
        <strain evidence="2 3">ATCC 27749</strain>
    </source>
</reference>
<dbReference type="Proteomes" id="UP000190286">
    <property type="component" value="Unassembled WGS sequence"/>
</dbReference>
<accession>A0A1T4Y741</accession>
<evidence type="ECO:0000313" key="3">
    <source>
        <dbReference type="Proteomes" id="UP000190286"/>
    </source>
</evidence>
<keyword evidence="3" id="KW-1185">Reference proteome</keyword>
<feature type="compositionally biased region" description="Polar residues" evidence="1">
    <location>
        <begin position="46"/>
        <end position="59"/>
    </location>
</feature>
<name>A0A1T4Y741_9FIRM</name>
<dbReference type="AlphaFoldDB" id="A0A1T4Y741"/>
<sequence>MKRPKALAMISITLTAFVISGCGITIAQSSSNSSDSESRAPASNSPKQNASDLPSTPQIISTPESSVLNKALSNTSESFWLLANHEQYLTGVVTDCHFETYPQKSYICFTSNGQEYRIEGSLGQGGEGLLQFHNQGSYSGKDSEECHSGWYIVAYFEDDLTTGQTTITQPKDIFLSASEDVYNQIPKVDYSLSVLHKNFDDIDDKRVFIPSEAMQRVSDYAGLNGMQKQSLSAGVYIYTNGLHTLSFQGLHYNDYYHLDRETAAKIYSDDPTLSVKYRDTSFPGDGITSQPFIEYEIIDKHGDNTDFYYVTISGEVSPLQTLYDMDDGVLIKK</sequence>